<sequence length="53" mass="6049">MFLVYDNGELVLEGYSDASFQSNTDDAKSQSGFYIQAEWWCGSLEEFQAGYHN</sequence>
<reference evidence="1" key="1">
    <citation type="submission" date="2020-06" db="EMBL/GenBank/DDBJ databases">
        <authorList>
            <person name="Li T."/>
            <person name="Hu X."/>
            <person name="Zhang T."/>
            <person name="Song X."/>
            <person name="Zhang H."/>
            <person name="Dai N."/>
            <person name="Sheng W."/>
            <person name="Hou X."/>
            <person name="Wei L."/>
        </authorList>
    </citation>
    <scope>NUCLEOTIDE SEQUENCE</scope>
    <source>
        <strain evidence="1">G02</strain>
        <tissue evidence="1">Leaf</tissue>
    </source>
</reference>
<reference evidence="1" key="2">
    <citation type="journal article" date="2024" name="Plant">
        <title>Genomic evolution and insights into agronomic trait innovations of Sesamum species.</title>
        <authorList>
            <person name="Miao H."/>
            <person name="Wang L."/>
            <person name="Qu L."/>
            <person name="Liu H."/>
            <person name="Sun Y."/>
            <person name="Le M."/>
            <person name="Wang Q."/>
            <person name="Wei S."/>
            <person name="Zheng Y."/>
            <person name="Lin W."/>
            <person name="Duan Y."/>
            <person name="Cao H."/>
            <person name="Xiong S."/>
            <person name="Wang X."/>
            <person name="Wei L."/>
            <person name="Li C."/>
            <person name="Ma Q."/>
            <person name="Ju M."/>
            <person name="Zhao R."/>
            <person name="Li G."/>
            <person name="Mu C."/>
            <person name="Tian Q."/>
            <person name="Mei H."/>
            <person name="Zhang T."/>
            <person name="Gao T."/>
            <person name="Zhang H."/>
        </authorList>
    </citation>
    <scope>NUCLEOTIDE SEQUENCE</scope>
    <source>
        <strain evidence="1">G02</strain>
    </source>
</reference>
<dbReference type="AlphaFoldDB" id="A0AAW2KM85"/>
<accession>A0AAW2KM85</accession>
<gene>
    <name evidence="1" type="ORF">Sradi_6146900</name>
</gene>
<evidence type="ECO:0000313" key="1">
    <source>
        <dbReference type="EMBL" id="KAL0307296.1"/>
    </source>
</evidence>
<proteinExistence type="predicted"/>
<organism evidence="1">
    <name type="scientific">Sesamum radiatum</name>
    <name type="common">Black benniseed</name>
    <dbReference type="NCBI Taxonomy" id="300843"/>
    <lineage>
        <taxon>Eukaryota</taxon>
        <taxon>Viridiplantae</taxon>
        <taxon>Streptophyta</taxon>
        <taxon>Embryophyta</taxon>
        <taxon>Tracheophyta</taxon>
        <taxon>Spermatophyta</taxon>
        <taxon>Magnoliopsida</taxon>
        <taxon>eudicotyledons</taxon>
        <taxon>Gunneridae</taxon>
        <taxon>Pentapetalae</taxon>
        <taxon>asterids</taxon>
        <taxon>lamiids</taxon>
        <taxon>Lamiales</taxon>
        <taxon>Pedaliaceae</taxon>
        <taxon>Sesamum</taxon>
    </lineage>
</organism>
<dbReference type="EMBL" id="JACGWJ010000028">
    <property type="protein sequence ID" value="KAL0307296.1"/>
    <property type="molecule type" value="Genomic_DNA"/>
</dbReference>
<comment type="caution">
    <text evidence="1">The sequence shown here is derived from an EMBL/GenBank/DDBJ whole genome shotgun (WGS) entry which is preliminary data.</text>
</comment>
<name>A0AAW2KM85_SESRA</name>
<protein>
    <submittedName>
        <fullName evidence="1">Uncharacterized protein</fullName>
    </submittedName>
</protein>